<keyword evidence="2 4" id="KW-0863">Zinc-finger</keyword>
<evidence type="ECO:0000313" key="8">
    <source>
        <dbReference type="Proteomes" id="UP000241107"/>
    </source>
</evidence>
<name>A0A2P7YZG5_9ASCO</name>
<dbReference type="PANTHER" id="PTHR15710">
    <property type="entry name" value="E3 UBIQUITIN-PROTEIN LIGASE PRAJA"/>
    <property type="match status" value="1"/>
</dbReference>
<evidence type="ECO:0000256" key="1">
    <source>
        <dbReference type="ARBA" id="ARBA00022723"/>
    </source>
</evidence>
<evidence type="ECO:0000256" key="2">
    <source>
        <dbReference type="ARBA" id="ARBA00022771"/>
    </source>
</evidence>
<dbReference type="AlphaFoldDB" id="A0A2P7YZG5"/>
<protein>
    <recommendedName>
        <fullName evidence="6">RING-type domain-containing protein</fullName>
    </recommendedName>
</protein>
<dbReference type="RefSeq" id="XP_024716044.1">
    <property type="nucleotide sequence ID" value="XM_024856445.1"/>
</dbReference>
<dbReference type="PROSITE" id="PS50089">
    <property type="entry name" value="ZF_RING_2"/>
    <property type="match status" value="1"/>
</dbReference>
<dbReference type="GeneID" id="36564418"/>
<organism evidence="7 8">
    <name type="scientific">Candidozyma pseudohaemuli</name>
    <dbReference type="NCBI Taxonomy" id="418784"/>
    <lineage>
        <taxon>Eukaryota</taxon>
        <taxon>Fungi</taxon>
        <taxon>Dikarya</taxon>
        <taxon>Ascomycota</taxon>
        <taxon>Saccharomycotina</taxon>
        <taxon>Pichiomycetes</taxon>
        <taxon>Metschnikowiaceae</taxon>
        <taxon>Candidozyma</taxon>
    </lineage>
</organism>
<comment type="caution">
    <text evidence="7">The sequence shown here is derived from an EMBL/GenBank/DDBJ whole genome shotgun (WGS) entry which is preliminary data.</text>
</comment>
<evidence type="ECO:0000256" key="3">
    <source>
        <dbReference type="ARBA" id="ARBA00022833"/>
    </source>
</evidence>
<feature type="domain" description="RING-type" evidence="6">
    <location>
        <begin position="110"/>
        <end position="159"/>
    </location>
</feature>
<evidence type="ECO:0000313" key="7">
    <source>
        <dbReference type="EMBL" id="PSK41345.1"/>
    </source>
</evidence>
<dbReference type="OrthoDB" id="8062037at2759"/>
<evidence type="ECO:0000259" key="6">
    <source>
        <dbReference type="PROSITE" id="PS50089"/>
    </source>
</evidence>
<dbReference type="STRING" id="418784.A0A2P7YZG5"/>
<dbReference type="InterPro" id="IPR001841">
    <property type="entry name" value="Znf_RING"/>
</dbReference>
<dbReference type="Pfam" id="PF13639">
    <property type="entry name" value="zf-RING_2"/>
    <property type="match status" value="1"/>
</dbReference>
<gene>
    <name evidence="7" type="ORF">C7M61_001027</name>
</gene>
<accession>A0A2P7YZG5</accession>
<evidence type="ECO:0000256" key="4">
    <source>
        <dbReference type="PROSITE-ProRule" id="PRU00175"/>
    </source>
</evidence>
<keyword evidence="1" id="KW-0479">Metal-binding</keyword>
<dbReference type="GO" id="GO:0061630">
    <property type="term" value="F:ubiquitin protein ligase activity"/>
    <property type="evidence" value="ECO:0007669"/>
    <property type="project" value="TreeGrafter"/>
</dbReference>
<feature type="region of interest" description="Disordered" evidence="5">
    <location>
        <begin position="176"/>
        <end position="196"/>
    </location>
</feature>
<keyword evidence="8" id="KW-1185">Reference proteome</keyword>
<keyword evidence="3" id="KW-0862">Zinc</keyword>
<dbReference type="EMBL" id="PYFQ01000001">
    <property type="protein sequence ID" value="PSK41345.1"/>
    <property type="molecule type" value="Genomic_DNA"/>
</dbReference>
<dbReference type="VEuPathDB" id="FungiDB:C7M61_001027"/>
<reference evidence="7 8" key="1">
    <citation type="submission" date="2018-03" db="EMBL/GenBank/DDBJ databases">
        <title>Candida pseudohaemulonii genome assembly and annotation.</title>
        <authorList>
            <person name="Munoz J.F."/>
            <person name="Gade L.G."/>
            <person name="Chow N.A."/>
            <person name="Litvintseva A.P."/>
            <person name="Loparev V.N."/>
            <person name="Cuomo C.A."/>
        </authorList>
    </citation>
    <scope>NUCLEOTIDE SEQUENCE [LARGE SCALE GENOMIC DNA]</scope>
    <source>
        <strain evidence="7 8">B12108</strain>
    </source>
</reference>
<sequence>MLTSDDHNLEERLRGRHTEQPHHQTLSSIIESFIADTSVDAQGQQHLGRELFNRALRTINQDEGSEVLQEIIASLERVGDKFRPDAGVSQEFLDSLERVDVSLLPENADCPICTNRFADAQYPLVVKLPCHVKGRREHVFDMDCIAPWLKMHSSCPLCRFDVRDADSVRRERLARELARAKDEDDEEEEEDWDMYG</sequence>
<dbReference type="SUPFAM" id="SSF57850">
    <property type="entry name" value="RING/U-box"/>
    <property type="match status" value="1"/>
</dbReference>
<proteinExistence type="predicted"/>
<dbReference type="InterPro" id="IPR013083">
    <property type="entry name" value="Znf_RING/FYVE/PHD"/>
</dbReference>
<dbReference type="GO" id="GO:0008270">
    <property type="term" value="F:zinc ion binding"/>
    <property type="evidence" value="ECO:0007669"/>
    <property type="project" value="UniProtKB-KW"/>
</dbReference>
<dbReference type="Proteomes" id="UP000241107">
    <property type="component" value="Unassembled WGS sequence"/>
</dbReference>
<dbReference type="GO" id="GO:0016567">
    <property type="term" value="P:protein ubiquitination"/>
    <property type="evidence" value="ECO:0007669"/>
    <property type="project" value="TreeGrafter"/>
</dbReference>
<dbReference type="Gene3D" id="3.30.40.10">
    <property type="entry name" value="Zinc/RING finger domain, C3HC4 (zinc finger)"/>
    <property type="match status" value="1"/>
</dbReference>
<feature type="compositionally biased region" description="Acidic residues" evidence="5">
    <location>
        <begin position="183"/>
        <end position="196"/>
    </location>
</feature>
<dbReference type="PANTHER" id="PTHR15710:SF243">
    <property type="entry name" value="E3 UBIQUITIN-PROTEIN LIGASE PRAJA-2 ISOFORM X1"/>
    <property type="match status" value="1"/>
</dbReference>
<dbReference type="GO" id="GO:0005737">
    <property type="term" value="C:cytoplasm"/>
    <property type="evidence" value="ECO:0007669"/>
    <property type="project" value="TreeGrafter"/>
</dbReference>
<evidence type="ECO:0000256" key="5">
    <source>
        <dbReference type="SAM" id="MobiDB-lite"/>
    </source>
</evidence>